<dbReference type="EMBL" id="JBHTAS010000002">
    <property type="protein sequence ID" value="MFC7142888.1"/>
    <property type="molecule type" value="Genomic_DNA"/>
</dbReference>
<dbReference type="RefSeq" id="WP_274326342.1">
    <property type="nucleotide sequence ID" value="NZ_CP118159.1"/>
</dbReference>
<dbReference type="AlphaFoldDB" id="A0ABD5YAJ5"/>
<reference evidence="1 2" key="1">
    <citation type="journal article" date="2019" name="Int. J. Syst. Evol. Microbiol.">
        <title>The Global Catalogue of Microorganisms (GCM) 10K type strain sequencing project: providing services to taxonomists for standard genome sequencing and annotation.</title>
        <authorList>
            <consortium name="The Broad Institute Genomics Platform"/>
            <consortium name="The Broad Institute Genome Sequencing Center for Infectious Disease"/>
            <person name="Wu L."/>
            <person name="Ma J."/>
        </authorList>
    </citation>
    <scope>NUCLEOTIDE SEQUENCE [LARGE SCALE GENOMIC DNA]</scope>
    <source>
        <strain evidence="1 2">XZYJT29</strain>
    </source>
</reference>
<evidence type="ECO:0000313" key="1">
    <source>
        <dbReference type="EMBL" id="MFC7142888.1"/>
    </source>
</evidence>
<dbReference type="Proteomes" id="UP001596432">
    <property type="component" value="Unassembled WGS sequence"/>
</dbReference>
<accession>A0ABD5YAJ5</accession>
<evidence type="ECO:0000313" key="2">
    <source>
        <dbReference type="Proteomes" id="UP001596432"/>
    </source>
</evidence>
<comment type="caution">
    <text evidence="1">The sequence shown here is derived from an EMBL/GenBank/DDBJ whole genome shotgun (WGS) entry which is preliminary data.</text>
</comment>
<organism evidence="1 2">
    <name type="scientific">Halosimplex aquaticum</name>
    <dbReference type="NCBI Taxonomy" id="3026162"/>
    <lineage>
        <taxon>Archaea</taxon>
        <taxon>Methanobacteriati</taxon>
        <taxon>Methanobacteriota</taxon>
        <taxon>Stenosarchaea group</taxon>
        <taxon>Halobacteria</taxon>
        <taxon>Halobacteriales</taxon>
        <taxon>Haloarculaceae</taxon>
        <taxon>Halosimplex</taxon>
    </lineage>
</organism>
<gene>
    <name evidence="1" type="ORF">ACFQMA_24065</name>
</gene>
<dbReference type="GeneID" id="78823251"/>
<name>A0ABD5YAJ5_9EURY</name>
<protein>
    <recommendedName>
        <fullName evidence="3">DUF4352 domain-containing protein</fullName>
    </recommendedName>
</protein>
<sequence length="165" mass="18779">MSEAFVGQGEYLSIELVGAEHIDETVSDYGETLHYDGLLLSLVIENISNSTCYWDRDEFEIVDANGFAYSIKDSEEYYHLEQLIPGGWYVDLDKLQPNRKYRYVVYIDDFHGELGLISYEAKHTSLLHSSDPDALQKSEQVEIDISSAPSQDVSGVPELRDIFIE</sequence>
<evidence type="ECO:0008006" key="3">
    <source>
        <dbReference type="Google" id="ProtNLM"/>
    </source>
</evidence>
<keyword evidence="2" id="KW-1185">Reference proteome</keyword>
<proteinExistence type="predicted"/>